<evidence type="ECO:0000313" key="1">
    <source>
        <dbReference type="EMBL" id="KAL0313582.1"/>
    </source>
</evidence>
<accession>A0AAW2L585</accession>
<reference evidence="1" key="1">
    <citation type="submission" date="2020-06" db="EMBL/GenBank/DDBJ databases">
        <authorList>
            <person name="Li T."/>
            <person name="Hu X."/>
            <person name="Zhang T."/>
            <person name="Song X."/>
            <person name="Zhang H."/>
            <person name="Dai N."/>
            <person name="Sheng W."/>
            <person name="Hou X."/>
            <person name="Wei L."/>
        </authorList>
    </citation>
    <scope>NUCLEOTIDE SEQUENCE</scope>
    <source>
        <strain evidence="1">G02</strain>
        <tissue evidence="1">Leaf</tissue>
    </source>
</reference>
<protein>
    <submittedName>
        <fullName evidence="1">Uncharacterized protein</fullName>
    </submittedName>
</protein>
<sequence>MVSYHGYEHLPHPGLEAKLCLAGYGRHNGFCASFIARLLRQDCWAMPDKRSVDDISVSIPYNQPS</sequence>
<dbReference type="EMBL" id="JACGWJ010000026">
    <property type="protein sequence ID" value="KAL0313582.1"/>
    <property type="molecule type" value="Genomic_DNA"/>
</dbReference>
<reference evidence="1" key="2">
    <citation type="journal article" date="2024" name="Plant">
        <title>Genomic evolution and insights into agronomic trait innovations of Sesamum species.</title>
        <authorList>
            <person name="Miao H."/>
            <person name="Wang L."/>
            <person name="Qu L."/>
            <person name="Liu H."/>
            <person name="Sun Y."/>
            <person name="Le M."/>
            <person name="Wang Q."/>
            <person name="Wei S."/>
            <person name="Zheng Y."/>
            <person name="Lin W."/>
            <person name="Duan Y."/>
            <person name="Cao H."/>
            <person name="Xiong S."/>
            <person name="Wang X."/>
            <person name="Wei L."/>
            <person name="Li C."/>
            <person name="Ma Q."/>
            <person name="Ju M."/>
            <person name="Zhao R."/>
            <person name="Li G."/>
            <person name="Mu C."/>
            <person name="Tian Q."/>
            <person name="Mei H."/>
            <person name="Zhang T."/>
            <person name="Gao T."/>
            <person name="Zhang H."/>
        </authorList>
    </citation>
    <scope>NUCLEOTIDE SEQUENCE</scope>
    <source>
        <strain evidence="1">G02</strain>
    </source>
</reference>
<comment type="caution">
    <text evidence="1">The sequence shown here is derived from an EMBL/GenBank/DDBJ whole genome shotgun (WGS) entry which is preliminary data.</text>
</comment>
<organism evidence="1">
    <name type="scientific">Sesamum radiatum</name>
    <name type="common">Black benniseed</name>
    <dbReference type="NCBI Taxonomy" id="300843"/>
    <lineage>
        <taxon>Eukaryota</taxon>
        <taxon>Viridiplantae</taxon>
        <taxon>Streptophyta</taxon>
        <taxon>Embryophyta</taxon>
        <taxon>Tracheophyta</taxon>
        <taxon>Spermatophyta</taxon>
        <taxon>Magnoliopsida</taxon>
        <taxon>eudicotyledons</taxon>
        <taxon>Gunneridae</taxon>
        <taxon>Pentapetalae</taxon>
        <taxon>asterids</taxon>
        <taxon>lamiids</taxon>
        <taxon>Lamiales</taxon>
        <taxon>Pedaliaceae</taxon>
        <taxon>Sesamum</taxon>
    </lineage>
</organism>
<name>A0AAW2L585_SESRA</name>
<gene>
    <name evidence="1" type="ORF">Sradi_5757500</name>
</gene>
<dbReference type="AlphaFoldDB" id="A0AAW2L585"/>
<proteinExistence type="predicted"/>